<keyword evidence="1" id="KW-0472">Membrane</keyword>
<dbReference type="Proteomes" id="UP001500839">
    <property type="component" value="Unassembled WGS sequence"/>
</dbReference>
<evidence type="ECO:0000313" key="3">
    <source>
        <dbReference type="Proteomes" id="UP001500839"/>
    </source>
</evidence>
<feature type="transmembrane region" description="Helical" evidence="1">
    <location>
        <begin position="257"/>
        <end position="274"/>
    </location>
</feature>
<proteinExistence type="predicted"/>
<sequence>MSSEPEVAGPAAGDASGHAEHTLRSRLDRALSGPFVGMVPWIILGIFEGPGRTQWAVLVGLLFAIGFLALDRVQGRSLKLLNAVSALYFLILLIVVFTVSDAAVDWLEIWLGEISNISLTVIVLGSMAIRLPFTLQYAREQAPRELWDSPVFLRINYVISGAWALAFLVSSAAGFYGDYVLGDNNNLWTGWIIQTGAILVAVEFTAWYPDYASAHAVARAGGTPDEPAPPVSELVAPLTVWFVPIGIVSLAADAAPMWLGIVFIAVGVVLFRVLRRDVEKEHAPAGDGR</sequence>
<evidence type="ECO:0000313" key="2">
    <source>
        <dbReference type="EMBL" id="GAA4822668.1"/>
    </source>
</evidence>
<accession>A0ABP9D4L6</accession>
<feature type="transmembrane region" description="Helical" evidence="1">
    <location>
        <begin position="109"/>
        <end position="131"/>
    </location>
</feature>
<feature type="transmembrane region" description="Helical" evidence="1">
    <location>
        <begin position="188"/>
        <end position="209"/>
    </location>
</feature>
<gene>
    <name evidence="2" type="ORF">GCM10023353_34060</name>
</gene>
<keyword evidence="3" id="KW-1185">Reference proteome</keyword>
<name>A0ABP9D4L6_9ACTN</name>
<dbReference type="EMBL" id="BAABKQ010000001">
    <property type="protein sequence ID" value="GAA4822668.1"/>
    <property type="molecule type" value="Genomic_DNA"/>
</dbReference>
<comment type="caution">
    <text evidence="2">The sequence shown here is derived from an EMBL/GenBank/DDBJ whole genome shotgun (WGS) entry which is preliminary data.</text>
</comment>
<feature type="transmembrane region" description="Helical" evidence="1">
    <location>
        <begin position="82"/>
        <end position="103"/>
    </location>
</feature>
<feature type="transmembrane region" description="Helical" evidence="1">
    <location>
        <begin position="230"/>
        <end position="251"/>
    </location>
</feature>
<reference evidence="3" key="1">
    <citation type="journal article" date="2019" name="Int. J. Syst. Evol. Microbiol.">
        <title>The Global Catalogue of Microorganisms (GCM) 10K type strain sequencing project: providing services to taxonomists for standard genome sequencing and annotation.</title>
        <authorList>
            <consortium name="The Broad Institute Genomics Platform"/>
            <consortium name="The Broad Institute Genome Sequencing Center for Infectious Disease"/>
            <person name="Wu L."/>
            <person name="Ma J."/>
        </authorList>
    </citation>
    <scope>NUCLEOTIDE SEQUENCE [LARGE SCALE GENOMIC DNA]</scope>
    <source>
        <strain evidence="3">JCM 18542</strain>
    </source>
</reference>
<keyword evidence="1" id="KW-1133">Transmembrane helix</keyword>
<feature type="transmembrane region" description="Helical" evidence="1">
    <location>
        <begin position="53"/>
        <end position="70"/>
    </location>
</feature>
<feature type="transmembrane region" description="Helical" evidence="1">
    <location>
        <begin position="151"/>
        <end position="176"/>
    </location>
</feature>
<protein>
    <submittedName>
        <fullName evidence="2">Uncharacterized protein</fullName>
    </submittedName>
</protein>
<dbReference type="RefSeq" id="WP_200173989.1">
    <property type="nucleotide sequence ID" value="NZ_BAABKQ010000001.1"/>
</dbReference>
<evidence type="ECO:0000256" key="1">
    <source>
        <dbReference type="SAM" id="Phobius"/>
    </source>
</evidence>
<keyword evidence="1" id="KW-0812">Transmembrane</keyword>
<organism evidence="2 3">
    <name type="scientific">Tomitella cavernea</name>
    <dbReference type="NCBI Taxonomy" id="1387982"/>
    <lineage>
        <taxon>Bacteria</taxon>
        <taxon>Bacillati</taxon>
        <taxon>Actinomycetota</taxon>
        <taxon>Actinomycetes</taxon>
        <taxon>Mycobacteriales</taxon>
        <taxon>Tomitella</taxon>
    </lineage>
</organism>